<dbReference type="RefSeq" id="WP_150785577.1">
    <property type="nucleotide sequence ID" value="NZ_CABVJF010000002.1"/>
</dbReference>
<proteinExistence type="predicted"/>
<reference evidence="1 2" key="1">
    <citation type="submission" date="2019-09" db="EMBL/GenBank/DDBJ databases">
        <authorList>
            <person name="Chandra G."/>
            <person name="Truman W A."/>
        </authorList>
    </citation>
    <scope>NUCLEOTIDE SEQUENCE [LARGE SCALE GENOMIC DNA]</scope>
    <source>
        <strain evidence="1">PS928</strain>
    </source>
</reference>
<accession>A0A5E7RXC7</accession>
<evidence type="ECO:0000313" key="1">
    <source>
        <dbReference type="EMBL" id="VVP78679.1"/>
    </source>
</evidence>
<name>A0A5E7RXC7_PSEFL</name>
<dbReference type="EMBL" id="CABVJF010000002">
    <property type="protein sequence ID" value="VVP78679.1"/>
    <property type="molecule type" value="Genomic_DNA"/>
</dbReference>
<dbReference type="AlphaFoldDB" id="A0A5E7RXC7"/>
<dbReference type="OrthoDB" id="7028363at2"/>
<gene>
    <name evidence="1" type="ORF">PS928_00504</name>
</gene>
<evidence type="ECO:0000313" key="2">
    <source>
        <dbReference type="Proteomes" id="UP000381378"/>
    </source>
</evidence>
<protein>
    <submittedName>
        <fullName evidence="1">Uncharacterized protein</fullName>
    </submittedName>
</protein>
<organism evidence="1 2">
    <name type="scientific">Pseudomonas fluorescens</name>
    <dbReference type="NCBI Taxonomy" id="294"/>
    <lineage>
        <taxon>Bacteria</taxon>
        <taxon>Pseudomonadati</taxon>
        <taxon>Pseudomonadota</taxon>
        <taxon>Gammaproteobacteria</taxon>
        <taxon>Pseudomonadales</taxon>
        <taxon>Pseudomonadaceae</taxon>
        <taxon>Pseudomonas</taxon>
    </lineage>
</organism>
<sequence>MMILLEKSTGLAVNPADVSSMCIRSSNGYRALEVRMVGGDKHLVRHTAHCSDGDDIYQVHKQLLEAQ</sequence>
<dbReference type="Proteomes" id="UP000381378">
    <property type="component" value="Unassembled WGS sequence"/>
</dbReference>